<sequence>MQITVSMAILIARRMTPVKRRAACKQRWARAQHRGHGFVTIWLDRIIGRET</sequence>
<evidence type="ECO:0000313" key="1">
    <source>
        <dbReference type="EMBL" id="APG90489.1"/>
    </source>
</evidence>
<dbReference type="AlphaFoldDB" id="A0A1L3LK66"/>
<proteinExistence type="predicted"/>
<accession>A0A1L3LK66</accession>
<dbReference type="EMBL" id="CP013107">
    <property type="protein sequence ID" value="APG90489.1"/>
    <property type="molecule type" value="Genomic_DNA"/>
</dbReference>
<dbReference type="Proteomes" id="UP000182306">
    <property type="component" value="Chromosome"/>
</dbReference>
<keyword evidence="2" id="KW-1185">Reference proteome</keyword>
<dbReference type="KEGG" id="same:SAMCFNEI73_Ch1175"/>
<gene>
    <name evidence="1" type="ORF">SAMCFNEI73_Ch1175</name>
</gene>
<reference evidence="1 2" key="1">
    <citation type="submission" date="2015-10" db="EMBL/GenBank/DDBJ databases">
        <title>Genomic differences between typical nodule nitrogen-fixing rhizobial strains and those coming from bean seeds.</title>
        <authorList>
            <person name="Peralta H."/>
            <person name="Aguilar-Vera A."/>
            <person name="Diaz R."/>
            <person name="Mora Y."/>
            <person name="Martinez-Batallar G."/>
            <person name="Salazar E."/>
            <person name="Vargas-Lagunas C."/>
            <person name="Encarnacion S."/>
            <person name="Girard L."/>
            <person name="Mora J."/>
        </authorList>
    </citation>
    <scope>NUCLEOTIDE SEQUENCE [LARGE SCALE GENOMIC DNA]</scope>
    <source>
        <strain evidence="1 2">CFNEI 73</strain>
    </source>
</reference>
<dbReference type="STRING" id="194963.SAMCFNEI73_Ch1175"/>
<evidence type="ECO:0000313" key="2">
    <source>
        <dbReference type="Proteomes" id="UP000182306"/>
    </source>
</evidence>
<name>A0A1L3LK66_9HYPH</name>
<protein>
    <submittedName>
        <fullName evidence="1">Uncharacterized protein</fullName>
    </submittedName>
</protein>
<organism evidence="1 2">
    <name type="scientific">Sinorhizobium americanum</name>
    <dbReference type="NCBI Taxonomy" id="194963"/>
    <lineage>
        <taxon>Bacteria</taxon>
        <taxon>Pseudomonadati</taxon>
        <taxon>Pseudomonadota</taxon>
        <taxon>Alphaproteobacteria</taxon>
        <taxon>Hyphomicrobiales</taxon>
        <taxon>Rhizobiaceae</taxon>
        <taxon>Sinorhizobium/Ensifer group</taxon>
        <taxon>Sinorhizobium</taxon>
    </lineage>
</organism>